<organism evidence="2 3">
    <name type="scientific">Gluconobacter cerinus</name>
    <dbReference type="NCBI Taxonomy" id="38307"/>
    <lineage>
        <taxon>Bacteria</taxon>
        <taxon>Pseudomonadati</taxon>
        <taxon>Pseudomonadota</taxon>
        <taxon>Alphaproteobacteria</taxon>
        <taxon>Acetobacterales</taxon>
        <taxon>Acetobacteraceae</taxon>
        <taxon>Gluconobacter</taxon>
    </lineage>
</organism>
<dbReference type="EMBL" id="BSNU01000001">
    <property type="protein sequence ID" value="GLQ61633.1"/>
    <property type="molecule type" value="Genomic_DNA"/>
</dbReference>
<evidence type="ECO:0000313" key="2">
    <source>
        <dbReference type="EMBL" id="GLQ61633.1"/>
    </source>
</evidence>
<gene>
    <name evidence="2" type="ORF">GCM10007867_04780</name>
</gene>
<reference evidence="3" key="1">
    <citation type="journal article" date="2019" name="Int. J. Syst. Evol. Microbiol.">
        <title>The Global Catalogue of Microorganisms (GCM) 10K type strain sequencing project: providing services to taxonomists for standard genome sequencing and annotation.</title>
        <authorList>
            <consortium name="The Broad Institute Genomics Platform"/>
            <consortium name="The Broad Institute Genome Sequencing Center for Infectious Disease"/>
            <person name="Wu L."/>
            <person name="Ma J."/>
        </authorList>
    </citation>
    <scope>NUCLEOTIDE SEQUENCE [LARGE SCALE GENOMIC DNA]</scope>
    <source>
        <strain evidence="3">NBRC 3267</strain>
    </source>
</reference>
<dbReference type="AlphaFoldDB" id="A0AAV5NCH6"/>
<feature type="region of interest" description="Disordered" evidence="1">
    <location>
        <begin position="36"/>
        <end position="68"/>
    </location>
</feature>
<sequence>MPHRLFILGILLRLDSLLLKHKLILIGTDTMSAVKGVPPEISGQGQKEHRGSNRADGTFDKSDGSHAG</sequence>
<evidence type="ECO:0000313" key="3">
    <source>
        <dbReference type="Proteomes" id="UP001156614"/>
    </source>
</evidence>
<protein>
    <recommendedName>
        <fullName evidence="4">Transposase</fullName>
    </recommendedName>
</protein>
<comment type="caution">
    <text evidence="2">The sequence shown here is derived from an EMBL/GenBank/DDBJ whole genome shotgun (WGS) entry which is preliminary data.</text>
</comment>
<evidence type="ECO:0000256" key="1">
    <source>
        <dbReference type="SAM" id="MobiDB-lite"/>
    </source>
</evidence>
<proteinExistence type="predicted"/>
<name>A0AAV5NCH6_9PROT</name>
<evidence type="ECO:0008006" key="4">
    <source>
        <dbReference type="Google" id="ProtNLM"/>
    </source>
</evidence>
<dbReference type="Proteomes" id="UP001156614">
    <property type="component" value="Unassembled WGS sequence"/>
</dbReference>
<feature type="compositionally biased region" description="Basic and acidic residues" evidence="1">
    <location>
        <begin position="46"/>
        <end position="68"/>
    </location>
</feature>
<accession>A0AAV5NCH6</accession>
<keyword evidence="3" id="KW-1185">Reference proteome</keyword>